<protein>
    <submittedName>
        <fullName evidence="1">Uncharacterized protein</fullName>
    </submittedName>
</protein>
<reference evidence="1 2" key="1">
    <citation type="journal article" date="2015" name="Proc. Natl. Acad. Sci. U.S.A.">
        <title>The resurrection genome of Boea hygrometrica: A blueprint for survival of dehydration.</title>
        <authorList>
            <person name="Xiao L."/>
            <person name="Yang G."/>
            <person name="Zhang L."/>
            <person name="Yang X."/>
            <person name="Zhao S."/>
            <person name="Ji Z."/>
            <person name="Zhou Q."/>
            <person name="Hu M."/>
            <person name="Wang Y."/>
            <person name="Chen M."/>
            <person name="Xu Y."/>
            <person name="Jin H."/>
            <person name="Xiao X."/>
            <person name="Hu G."/>
            <person name="Bao F."/>
            <person name="Hu Y."/>
            <person name="Wan P."/>
            <person name="Li L."/>
            <person name="Deng X."/>
            <person name="Kuang T."/>
            <person name="Xiang C."/>
            <person name="Zhu J.K."/>
            <person name="Oliver M.J."/>
            <person name="He Y."/>
        </authorList>
    </citation>
    <scope>NUCLEOTIDE SEQUENCE [LARGE SCALE GENOMIC DNA]</scope>
    <source>
        <strain evidence="2">cv. XS01</strain>
    </source>
</reference>
<gene>
    <name evidence="1" type="ORF">F511_42030</name>
</gene>
<sequence length="127" mass="14257">MLVRDVGIRWRIRIPLPGGAAEIKNSPGKRSIHQYKSTNIHRVFVDLLPCWRLGAWLQPDFTGKIWLLSAAVDTPIRSTIGINLPPSICTRRLDGFCHGRNHLFAVIETRPITKRAADGGTRRRPAA</sequence>
<accession>A0A2Z7ACP4</accession>
<dbReference type="EMBL" id="KV018662">
    <property type="protein sequence ID" value="KZV16705.1"/>
    <property type="molecule type" value="Genomic_DNA"/>
</dbReference>
<organism evidence="1 2">
    <name type="scientific">Dorcoceras hygrometricum</name>
    <dbReference type="NCBI Taxonomy" id="472368"/>
    <lineage>
        <taxon>Eukaryota</taxon>
        <taxon>Viridiplantae</taxon>
        <taxon>Streptophyta</taxon>
        <taxon>Embryophyta</taxon>
        <taxon>Tracheophyta</taxon>
        <taxon>Spermatophyta</taxon>
        <taxon>Magnoliopsida</taxon>
        <taxon>eudicotyledons</taxon>
        <taxon>Gunneridae</taxon>
        <taxon>Pentapetalae</taxon>
        <taxon>asterids</taxon>
        <taxon>lamiids</taxon>
        <taxon>Lamiales</taxon>
        <taxon>Gesneriaceae</taxon>
        <taxon>Didymocarpoideae</taxon>
        <taxon>Trichosporeae</taxon>
        <taxon>Loxocarpinae</taxon>
        <taxon>Dorcoceras</taxon>
    </lineage>
</organism>
<proteinExistence type="predicted"/>
<evidence type="ECO:0000313" key="1">
    <source>
        <dbReference type="EMBL" id="KZV16705.1"/>
    </source>
</evidence>
<dbReference type="Proteomes" id="UP000250235">
    <property type="component" value="Unassembled WGS sequence"/>
</dbReference>
<name>A0A2Z7ACP4_9LAMI</name>
<keyword evidence="2" id="KW-1185">Reference proteome</keyword>
<evidence type="ECO:0000313" key="2">
    <source>
        <dbReference type="Proteomes" id="UP000250235"/>
    </source>
</evidence>
<dbReference type="AlphaFoldDB" id="A0A2Z7ACP4"/>